<dbReference type="InterPro" id="IPR029071">
    <property type="entry name" value="Ubiquitin-like_domsf"/>
</dbReference>
<comment type="caution">
    <text evidence="1">The sequence shown here is derived from an EMBL/GenBank/DDBJ whole genome shotgun (WGS) entry which is preliminary data.</text>
</comment>
<dbReference type="Gene3D" id="3.10.20.90">
    <property type="entry name" value="Phosphatidylinositol 3-kinase Catalytic Subunit, Chain A, domain 1"/>
    <property type="match status" value="1"/>
</dbReference>
<sequence>MRVRCVSDLKRISMEYEYVFCHGNIFHIPVDHFRLDLISCQECTTLVVPKDTTMKELTEMYAQRNGYDSSIVMITRFGEIIDDDETPMTINLNRQDVLTVKLNFDEDN</sequence>
<evidence type="ECO:0000313" key="2">
    <source>
        <dbReference type="Proteomes" id="UP000494206"/>
    </source>
</evidence>
<gene>
    <name evidence="1" type="ORF">CBOVIS_LOCUS11762</name>
</gene>
<keyword evidence="2" id="KW-1185">Reference proteome</keyword>
<organism evidence="1 2">
    <name type="scientific">Caenorhabditis bovis</name>
    <dbReference type="NCBI Taxonomy" id="2654633"/>
    <lineage>
        <taxon>Eukaryota</taxon>
        <taxon>Metazoa</taxon>
        <taxon>Ecdysozoa</taxon>
        <taxon>Nematoda</taxon>
        <taxon>Chromadorea</taxon>
        <taxon>Rhabditida</taxon>
        <taxon>Rhabditina</taxon>
        <taxon>Rhabditomorpha</taxon>
        <taxon>Rhabditoidea</taxon>
        <taxon>Rhabditidae</taxon>
        <taxon>Peloderinae</taxon>
        <taxon>Caenorhabditis</taxon>
    </lineage>
</organism>
<evidence type="ECO:0000313" key="1">
    <source>
        <dbReference type="EMBL" id="CAB3410206.1"/>
    </source>
</evidence>
<accession>A0A8S1FE56</accession>
<protein>
    <recommendedName>
        <fullName evidence="3">Ubiquitin-like domain-containing protein</fullName>
    </recommendedName>
</protein>
<name>A0A8S1FE56_9PELO</name>
<dbReference type="AlphaFoldDB" id="A0A8S1FE56"/>
<proteinExistence type="predicted"/>
<dbReference type="EMBL" id="CADEPM010000010">
    <property type="protein sequence ID" value="CAB3410206.1"/>
    <property type="molecule type" value="Genomic_DNA"/>
</dbReference>
<evidence type="ECO:0008006" key="3">
    <source>
        <dbReference type="Google" id="ProtNLM"/>
    </source>
</evidence>
<reference evidence="1 2" key="1">
    <citation type="submission" date="2020-04" db="EMBL/GenBank/DDBJ databases">
        <authorList>
            <person name="Laetsch R D."/>
            <person name="Stevens L."/>
            <person name="Kumar S."/>
            <person name="Blaxter L. M."/>
        </authorList>
    </citation>
    <scope>NUCLEOTIDE SEQUENCE [LARGE SCALE GENOMIC DNA]</scope>
</reference>
<dbReference type="SUPFAM" id="SSF54236">
    <property type="entry name" value="Ubiquitin-like"/>
    <property type="match status" value="1"/>
</dbReference>
<dbReference type="Proteomes" id="UP000494206">
    <property type="component" value="Unassembled WGS sequence"/>
</dbReference>